<evidence type="ECO:0000313" key="2">
    <source>
        <dbReference type="Proteomes" id="UP000305948"/>
    </source>
</evidence>
<reference evidence="1 2" key="1">
    <citation type="journal article" date="2019" name="Nat. Ecol. Evol.">
        <title>Megaphylogeny resolves global patterns of mushroom evolution.</title>
        <authorList>
            <person name="Varga T."/>
            <person name="Krizsan K."/>
            <person name="Foldi C."/>
            <person name="Dima B."/>
            <person name="Sanchez-Garcia M."/>
            <person name="Sanchez-Ramirez S."/>
            <person name="Szollosi G.J."/>
            <person name="Szarkandi J.G."/>
            <person name="Papp V."/>
            <person name="Albert L."/>
            <person name="Andreopoulos W."/>
            <person name="Angelini C."/>
            <person name="Antonin V."/>
            <person name="Barry K.W."/>
            <person name="Bougher N.L."/>
            <person name="Buchanan P."/>
            <person name="Buyck B."/>
            <person name="Bense V."/>
            <person name="Catcheside P."/>
            <person name="Chovatia M."/>
            <person name="Cooper J."/>
            <person name="Damon W."/>
            <person name="Desjardin D."/>
            <person name="Finy P."/>
            <person name="Geml J."/>
            <person name="Haridas S."/>
            <person name="Hughes K."/>
            <person name="Justo A."/>
            <person name="Karasinski D."/>
            <person name="Kautmanova I."/>
            <person name="Kiss B."/>
            <person name="Kocsube S."/>
            <person name="Kotiranta H."/>
            <person name="LaButti K.M."/>
            <person name="Lechner B.E."/>
            <person name="Liimatainen K."/>
            <person name="Lipzen A."/>
            <person name="Lukacs Z."/>
            <person name="Mihaltcheva S."/>
            <person name="Morgado L.N."/>
            <person name="Niskanen T."/>
            <person name="Noordeloos M.E."/>
            <person name="Ohm R.A."/>
            <person name="Ortiz-Santana B."/>
            <person name="Ovrebo C."/>
            <person name="Racz N."/>
            <person name="Riley R."/>
            <person name="Savchenko A."/>
            <person name="Shiryaev A."/>
            <person name="Soop K."/>
            <person name="Spirin V."/>
            <person name="Szebenyi C."/>
            <person name="Tomsovsky M."/>
            <person name="Tulloss R.E."/>
            <person name="Uehling J."/>
            <person name="Grigoriev I.V."/>
            <person name="Vagvolgyi C."/>
            <person name="Papp T."/>
            <person name="Martin F.M."/>
            <person name="Miettinen O."/>
            <person name="Hibbett D.S."/>
            <person name="Nagy L.G."/>
        </authorList>
    </citation>
    <scope>NUCLEOTIDE SEQUENCE [LARGE SCALE GENOMIC DNA]</scope>
    <source>
        <strain evidence="1 2">OMC1185</strain>
    </source>
</reference>
<gene>
    <name evidence="1" type="ORF">OE88DRAFT_1734456</name>
</gene>
<dbReference type="AlphaFoldDB" id="A0A5C3NG11"/>
<accession>A0A5C3NG11</accession>
<protein>
    <submittedName>
        <fullName evidence="1">Uncharacterized protein</fullName>
    </submittedName>
</protein>
<sequence>MAGHRWNSTVREVYDPRITNPQASTVWVAQHYAEATWDTSDMPQHVTNPKGKLVLGYVEDGDDNEHLDMNHPLADGFDISIGHIKFKVPRVESRNDYMVVLFGDSGNRSPTFTIN</sequence>
<name>A0A5C3NG11_9AGAM</name>
<keyword evidence="2" id="KW-1185">Reference proteome</keyword>
<dbReference type="EMBL" id="ML213509">
    <property type="protein sequence ID" value="TFK52471.1"/>
    <property type="molecule type" value="Genomic_DNA"/>
</dbReference>
<dbReference type="STRING" id="5364.A0A5C3NG11"/>
<dbReference type="OrthoDB" id="2339190at2759"/>
<organism evidence="1 2">
    <name type="scientific">Heliocybe sulcata</name>
    <dbReference type="NCBI Taxonomy" id="5364"/>
    <lineage>
        <taxon>Eukaryota</taxon>
        <taxon>Fungi</taxon>
        <taxon>Dikarya</taxon>
        <taxon>Basidiomycota</taxon>
        <taxon>Agaricomycotina</taxon>
        <taxon>Agaricomycetes</taxon>
        <taxon>Gloeophyllales</taxon>
        <taxon>Gloeophyllaceae</taxon>
        <taxon>Heliocybe</taxon>
    </lineage>
</organism>
<dbReference type="Proteomes" id="UP000305948">
    <property type="component" value="Unassembled WGS sequence"/>
</dbReference>
<evidence type="ECO:0000313" key="1">
    <source>
        <dbReference type="EMBL" id="TFK52471.1"/>
    </source>
</evidence>
<proteinExistence type="predicted"/>